<gene>
    <name evidence="1" type="ORF">BM613_08450</name>
</gene>
<reference evidence="1 2" key="1">
    <citation type="submission" date="2016-11" db="EMBL/GenBank/DDBJ databases">
        <title>Comparative genomics of Acidibacillus ferroxidans species.</title>
        <authorList>
            <person name="Oliveira G."/>
            <person name="Nunes G."/>
            <person name="Oliveira R."/>
            <person name="Araujo F."/>
            <person name="Salim A."/>
            <person name="Scholte L."/>
            <person name="Morais D."/>
            <person name="Nancucheo I."/>
            <person name="Johnson D.B."/>
            <person name="Grail B."/>
            <person name="Bittencourt J."/>
            <person name="Valadares R."/>
        </authorList>
    </citation>
    <scope>NUCLEOTIDE SEQUENCE [LARGE SCALE GENOMIC DNA]</scope>
    <source>
        <strain evidence="1 2">Y002</strain>
    </source>
</reference>
<evidence type="ECO:0000313" key="1">
    <source>
        <dbReference type="EMBL" id="PWI57492.1"/>
    </source>
</evidence>
<name>A0A2U3D888_SULT2</name>
<organism evidence="1 2">
    <name type="scientific">Sulfoacidibacillus thermotolerans</name>
    <name type="common">Acidibacillus sulfuroxidans</name>
    <dbReference type="NCBI Taxonomy" id="1765684"/>
    <lineage>
        <taxon>Bacteria</taxon>
        <taxon>Bacillati</taxon>
        <taxon>Bacillota</taxon>
        <taxon>Bacilli</taxon>
        <taxon>Bacillales</taxon>
        <taxon>Alicyclobacillaceae</taxon>
        <taxon>Sulfoacidibacillus</taxon>
    </lineage>
</organism>
<dbReference type="RefSeq" id="WP_109430753.1">
    <property type="nucleotide sequence ID" value="NZ_MPDK01000012.1"/>
</dbReference>
<protein>
    <submittedName>
        <fullName evidence="1">Uncharacterized protein</fullName>
    </submittedName>
</protein>
<dbReference type="EMBL" id="MPDK01000012">
    <property type="protein sequence ID" value="PWI57492.1"/>
    <property type="molecule type" value="Genomic_DNA"/>
</dbReference>
<proteinExistence type="predicted"/>
<dbReference type="Proteomes" id="UP000245380">
    <property type="component" value="Unassembled WGS sequence"/>
</dbReference>
<evidence type="ECO:0000313" key="2">
    <source>
        <dbReference type="Proteomes" id="UP000245380"/>
    </source>
</evidence>
<sequence length="77" mass="8941">MSNMSFTFWLLYQDSTATVVPFYEKVVANTVSDAIASFASLYSLQTNDVQEDHHKNVWRIWFQANSGDYVKYEVHVV</sequence>
<keyword evidence="2" id="KW-1185">Reference proteome</keyword>
<accession>A0A2U3D888</accession>
<dbReference type="AlphaFoldDB" id="A0A2U3D888"/>
<comment type="caution">
    <text evidence="1">The sequence shown here is derived from an EMBL/GenBank/DDBJ whole genome shotgun (WGS) entry which is preliminary data.</text>
</comment>